<feature type="binding site" evidence="8">
    <location>
        <position position="113"/>
    </location>
    <ligand>
        <name>5-amino-6-(D-ribitylamino)uracil</name>
        <dbReference type="ChEBI" id="CHEBI:15934"/>
    </ligand>
</feature>
<dbReference type="InterPro" id="IPR002180">
    <property type="entry name" value="LS/RS"/>
</dbReference>
<evidence type="ECO:0000256" key="5">
    <source>
        <dbReference type="ARBA" id="ARBA00022679"/>
    </source>
</evidence>
<evidence type="ECO:0000256" key="2">
    <source>
        <dbReference type="ARBA" id="ARBA00007424"/>
    </source>
</evidence>
<reference evidence="9 10" key="1">
    <citation type="journal article" date="2015" name="Genome Announc.">
        <title>Expanding the biotechnology potential of lactobacilli through comparative genomics of 213 strains and associated genera.</title>
        <authorList>
            <person name="Sun Z."/>
            <person name="Harris H.M."/>
            <person name="McCann A."/>
            <person name="Guo C."/>
            <person name="Argimon S."/>
            <person name="Zhang W."/>
            <person name="Yang X."/>
            <person name="Jeffery I.B."/>
            <person name="Cooney J.C."/>
            <person name="Kagawa T.F."/>
            <person name="Liu W."/>
            <person name="Song Y."/>
            <person name="Salvetti E."/>
            <person name="Wrobel A."/>
            <person name="Rasinkangas P."/>
            <person name="Parkhill J."/>
            <person name="Rea M.C."/>
            <person name="O'Sullivan O."/>
            <person name="Ritari J."/>
            <person name="Douillard F.P."/>
            <person name="Paul Ross R."/>
            <person name="Yang R."/>
            <person name="Briner A.E."/>
            <person name="Felis G.E."/>
            <person name="de Vos W.M."/>
            <person name="Barrangou R."/>
            <person name="Klaenhammer T.R."/>
            <person name="Caufield P.W."/>
            <person name="Cui Y."/>
            <person name="Zhang H."/>
            <person name="O'Toole P.W."/>
        </authorList>
    </citation>
    <scope>NUCLEOTIDE SEQUENCE [LARGE SCALE GENOMIC DNA]</scope>
    <source>
        <strain evidence="9 10">DSM 16045</strain>
    </source>
</reference>
<dbReference type="GO" id="GO:0009231">
    <property type="term" value="P:riboflavin biosynthetic process"/>
    <property type="evidence" value="ECO:0007669"/>
    <property type="project" value="UniProtKB-UniRule"/>
</dbReference>
<dbReference type="PANTHER" id="PTHR21058">
    <property type="entry name" value="6,7-DIMETHYL-8-RIBITYLLUMAZINE SYNTHASE DMRL SYNTHASE LUMAZINE SYNTHASE"/>
    <property type="match status" value="1"/>
</dbReference>
<feature type="active site" description="Proton donor" evidence="8">
    <location>
        <position position="88"/>
    </location>
</feature>
<gene>
    <name evidence="8" type="primary">ribH</name>
    <name evidence="9" type="ORF">FC60_GL000314</name>
</gene>
<comment type="similarity">
    <text evidence="2 8">Belongs to the DMRL synthase family.</text>
</comment>
<feature type="binding site" evidence="8">
    <location>
        <position position="127"/>
    </location>
    <ligand>
        <name>(2S)-2-hydroxy-3-oxobutyl phosphate</name>
        <dbReference type="ChEBI" id="CHEBI:58830"/>
    </ligand>
</feature>
<evidence type="ECO:0000256" key="4">
    <source>
        <dbReference type="ARBA" id="ARBA00022619"/>
    </source>
</evidence>
<evidence type="ECO:0000313" key="10">
    <source>
        <dbReference type="Proteomes" id="UP000051739"/>
    </source>
</evidence>
<comment type="caution">
    <text evidence="9">The sequence shown here is derived from an EMBL/GenBank/DDBJ whole genome shotgun (WGS) entry which is preliminary data.</text>
</comment>
<keyword evidence="5 8" id="KW-0808">Transferase</keyword>
<dbReference type="AlphaFoldDB" id="A0A0R1V9Z8"/>
<evidence type="ECO:0000313" key="9">
    <source>
        <dbReference type="EMBL" id="KRM02344.1"/>
    </source>
</evidence>
<evidence type="ECO:0000256" key="3">
    <source>
        <dbReference type="ARBA" id="ARBA00012664"/>
    </source>
</evidence>
<dbReference type="PATRIC" id="fig|1423749.3.peg.315"/>
<organism evidence="9 10">
    <name type="scientific">Limosilactobacillus gastricus DSM 16045</name>
    <dbReference type="NCBI Taxonomy" id="1423749"/>
    <lineage>
        <taxon>Bacteria</taxon>
        <taxon>Bacillati</taxon>
        <taxon>Bacillota</taxon>
        <taxon>Bacilli</taxon>
        <taxon>Lactobacillales</taxon>
        <taxon>Lactobacillaceae</taxon>
        <taxon>Limosilactobacillus</taxon>
    </lineage>
</organism>
<comment type="pathway">
    <text evidence="1 8">Cofactor biosynthesis; riboflavin biosynthesis; riboflavin from 2-hydroxy-3-oxobutyl phosphate and 5-amino-6-(D-ribitylamino)uracil: step 1/2.</text>
</comment>
<keyword evidence="10" id="KW-1185">Reference proteome</keyword>
<evidence type="ECO:0000256" key="7">
    <source>
        <dbReference type="ARBA" id="ARBA00072606"/>
    </source>
</evidence>
<dbReference type="RefSeq" id="WP_056937378.1">
    <property type="nucleotide sequence ID" value="NZ_AZFN01000012.1"/>
</dbReference>
<feature type="binding site" evidence="8">
    <location>
        <begin position="80"/>
        <end position="82"/>
    </location>
    <ligand>
        <name>5-amino-6-(D-ribitylamino)uracil</name>
        <dbReference type="ChEBI" id="CHEBI:15934"/>
    </ligand>
</feature>
<dbReference type="CDD" id="cd09209">
    <property type="entry name" value="Lumazine_synthase-I"/>
    <property type="match status" value="1"/>
</dbReference>
<evidence type="ECO:0000256" key="8">
    <source>
        <dbReference type="HAMAP-Rule" id="MF_00178"/>
    </source>
</evidence>
<dbReference type="GO" id="GO:0009349">
    <property type="term" value="C:riboflavin synthase complex"/>
    <property type="evidence" value="ECO:0007669"/>
    <property type="project" value="UniProtKB-UniRule"/>
</dbReference>
<proteinExistence type="inferred from homology"/>
<name>A0A0R1V9Z8_9LACO</name>
<protein>
    <recommendedName>
        <fullName evidence="7 8">6,7-dimethyl-8-ribityllumazine synthase</fullName>
        <shortName evidence="8">DMRL synthase</shortName>
        <shortName evidence="8">LS</shortName>
        <shortName evidence="8">Lumazine synthase</shortName>
        <ecNumber evidence="3 8">2.5.1.78</ecNumber>
    </recommendedName>
</protein>
<comment type="function">
    <text evidence="8">Catalyzes the formation of 6,7-dimethyl-8-ribityllumazine by condensation of 5-amino-6-(D-ribitylamino)uracil with 3,4-dihydroxy-2-butanone 4-phosphate. This is the penultimate step in the biosynthesis of riboflavin.</text>
</comment>
<keyword evidence="4 8" id="KW-0686">Riboflavin biosynthesis</keyword>
<evidence type="ECO:0000256" key="6">
    <source>
        <dbReference type="ARBA" id="ARBA00048785"/>
    </source>
</evidence>
<dbReference type="NCBIfam" id="TIGR00114">
    <property type="entry name" value="lumazine-synth"/>
    <property type="match status" value="1"/>
</dbReference>
<dbReference type="FunFam" id="3.40.50.960:FF:000001">
    <property type="entry name" value="6,7-dimethyl-8-ribityllumazine synthase"/>
    <property type="match status" value="1"/>
</dbReference>
<dbReference type="EMBL" id="AZFN01000012">
    <property type="protein sequence ID" value="KRM02344.1"/>
    <property type="molecule type" value="Genomic_DNA"/>
</dbReference>
<feature type="binding site" evidence="8">
    <location>
        <begin position="56"/>
        <end position="58"/>
    </location>
    <ligand>
        <name>5-amino-6-(D-ribitylamino)uracil</name>
        <dbReference type="ChEBI" id="CHEBI:15934"/>
    </ligand>
</feature>
<sequence length="154" mass="16962">MTIYEGHFNDQDYRIAIVISRFNEAITTRLLDGAVDNLVRHGVAKDRIDVYWVPGAYEIPFMAKKAVQSERYDGLVTLGAVIRGETSHYDLVTNGVANGVLELNITSPIPVTFGVVTTENVDQAMQRSGVKAGNKGYDTAQALLEMISLSRQLD</sequence>
<dbReference type="SUPFAM" id="SSF52121">
    <property type="entry name" value="Lumazine synthase"/>
    <property type="match status" value="1"/>
</dbReference>
<dbReference type="HAMAP" id="MF_00178">
    <property type="entry name" value="Lumazine_synth"/>
    <property type="match status" value="1"/>
</dbReference>
<dbReference type="Gene3D" id="3.40.50.960">
    <property type="entry name" value="Lumazine/riboflavin synthase"/>
    <property type="match status" value="1"/>
</dbReference>
<dbReference type="InterPro" id="IPR036467">
    <property type="entry name" value="LS/RS_sf"/>
</dbReference>
<accession>A0A0R1V9Z8</accession>
<dbReference type="InterPro" id="IPR034964">
    <property type="entry name" value="LS"/>
</dbReference>
<dbReference type="UniPathway" id="UPA00275">
    <property type="reaction ID" value="UER00404"/>
</dbReference>
<evidence type="ECO:0000256" key="1">
    <source>
        <dbReference type="ARBA" id="ARBA00004917"/>
    </source>
</evidence>
<dbReference type="GO" id="GO:0000906">
    <property type="term" value="F:6,7-dimethyl-8-ribityllumazine synthase activity"/>
    <property type="evidence" value="ECO:0007669"/>
    <property type="project" value="UniProtKB-UniRule"/>
</dbReference>
<dbReference type="EC" id="2.5.1.78" evidence="3 8"/>
<feature type="binding site" evidence="8">
    <location>
        <position position="22"/>
    </location>
    <ligand>
        <name>5-amino-6-(D-ribitylamino)uracil</name>
        <dbReference type="ChEBI" id="CHEBI:15934"/>
    </ligand>
</feature>
<dbReference type="GO" id="GO:0005829">
    <property type="term" value="C:cytosol"/>
    <property type="evidence" value="ECO:0007669"/>
    <property type="project" value="TreeGrafter"/>
</dbReference>
<dbReference type="Pfam" id="PF00885">
    <property type="entry name" value="DMRL_synthase"/>
    <property type="match status" value="1"/>
</dbReference>
<dbReference type="PANTHER" id="PTHR21058:SF0">
    <property type="entry name" value="6,7-DIMETHYL-8-RIBITYLLUMAZINE SYNTHASE"/>
    <property type="match status" value="1"/>
</dbReference>
<comment type="catalytic activity">
    <reaction evidence="6 8">
        <text>(2S)-2-hydroxy-3-oxobutyl phosphate + 5-amino-6-(D-ribitylamino)uracil = 6,7-dimethyl-8-(1-D-ribityl)lumazine + phosphate + 2 H2O + H(+)</text>
        <dbReference type="Rhea" id="RHEA:26152"/>
        <dbReference type="ChEBI" id="CHEBI:15377"/>
        <dbReference type="ChEBI" id="CHEBI:15378"/>
        <dbReference type="ChEBI" id="CHEBI:15934"/>
        <dbReference type="ChEBI" id="CHEBI:43474"/>
        <dbReference type="ChEBI" id="CHEBI:58201"/>
        <dbReference type="ChEBI" id="CHEBI:58830"/>
        <dbReference type="EC" id="2.5.1.78"/>
    </reaction>
</comment>
<feature type="binding site" evidence="8">
    <location>
        <begin position="85"/>
        <end position="86"/>
    </location>
    <ligand>
        <name>(2S)-2-hydroxy-3-oxobutyl phosphate</name>
        <dbReference type="ChEBI" id="CHEBI:58830"/>
    </ligand>
</feature>
<dbReference type="Proteomes" id="UP000051739">
    <property type="component" value="Unassembled WGS sequence"/>
</dbReference>